<feature type="transmembrane region" description="Helical" evidence="1">
    <location>
        <begin position="52"/>
        <end position="68"/>
    </location>
</feature>
<dbReference type="SUPFAM" id="SSF56219">
    <property type="entry name" value="DNase I-like"/>
    <property type="match status" value="1"/>
</dbReference>
<feature type="transmembrane region" description="Helical" evidence="1">
    <location>
        <begin position="291"/>
        <end position="311"/>
    </location>
</feature>
<feature type="transmembrane region" description="Helical" evidence="1">
    <location>
        <begin position="213"/>
        <end position="234"/>
    </location>
</feature>
<dbReference type="GO" id="GO:0006506">
    <property type="term" value="P:GPI anchor biosynthetic process"/>
    <property type="evidence" value="ECO:0007669"/>
    <property type="project" value="TreeGrafter"/>
</dbReference>
<keyword evidence="1" id="KW-0812">Transmembrane</keyword>
<dbReference type="AlphaFoldDB" id="A0A024UJY9"/>
<evidence type="ECO:0000259" key="2">
    <source>
        <dbReference type="Pfam" id="PF23226"/>
    </source>
</evidence>
<dbReference type="EMBL" id="KI913956">
    <property type="protein sequence ID" value="ETW05898.1"/>
    <property type="molecule type" value="Genomic_DNA"/>
</dbReference>
<feature type="transmembrane region" description="Helical" evidence="1">
    <location>
        <begin position="455"/>
        <end position="476"/>
    </location>
</feature>
<feature type="transmembrane region" description="Helical" evidence="1">
    <location>
        <begin position="135"/>
        <end position="157"/>
    </location>
</feature>
<feature type="transmembrane region" description="Helical" evidence="1">
    <location>
        <begin position="75"/>
        <end position="94"/>
    </location>
</feature>
<dbReference type="Pfam" id="PF23226">
    <property type="entry name" value="Exo_endo_phos_PGAP2IP"/>
    <property type="match status" value="1"/>
</dbReference>
<feature type="transmembrane region" description="Helical" evidence="1">
    <location>
        <begin position="254"/>
        <end position="284"/>
    </location>
</feature>
<dbReference type="InterPro" id="IPR036691">
    <property type="entry name" value="Endo/exonu/phosph_ase_sf"/>
</dbReference>
<dbReference type="PANTHER" id="PTHR14859:SF1">
    <property type="entry name" value="PGAP2-INTERACTING PROTEIN"/>
    <property type="match status" value="1"/>
</dbReference>
<dbReference type="InterPro" id="IPR057315">
    <property type="entry name" value="Exo_endo_phos_PGAP2IP_C"/>
</dbReference>
<dbReference type="OrthoDB" id="68581at2759"/>
<feature type="transmembrane region" description="Helical" evidence="1">
    <location>
        <begin position="12"/>
        <end position="32"/>
    </location>
</feature>
<feature type="domain" description="PGAP2IP C-terminal nuclease-like" evidence="2">
    <location>
        <begin position="503"/>
        <end position="704"/>
    </location>
</feature>
<dbReference type="PANTHER" id="PTHR14859">
    <property type="entry name" value="CALCOFLUOR WHITE HYPERSENSITIVE PROTEIN PRECURSOR"/>
    <property type="match status" value="1"/>
</dbReference>
<dbReference type="VEuPathDB" id="FungiDB:H310_03547"/>
<name>A0A024UJY9_9STRA</name>
<dbReference type="STRING" id="157072.A0A024UJY9"/>
<evidence type="ECO:0000256" key="1">
    <source>
        <dbReference type="SAM" id="Phobius"/>
    </source>
</evidence>
<dbReference type="Gene3D" id="3.60.10.10">
    <property type="entry name" value="Endonuclease/exonuclease/phosphatase"/>
    <property type="match status" value="1"/>
</dbReference>
<keyword evidence="1" id="KW-1133">Transmembrane helix</keyword>
<feature type="transmembrane region" description="Helical" evidence="1">
    <location>
        <begin position="169"/>
        <end position="192"/>
    </location>
</feature>
<feature type="transmembrane region" description="Helical" evidence="1">
    <location>
        <begin position="415"/>
        <end position="434"/>
    </location>
</feature>
<feature type="transmembrane region" description="Helical" evidence="1">
    <location>
        <begin position="100"/>
        <end position="123"/>
    </location>
</feature>
<evidence type="ECO:0000313" key="3">
    <source>
        <dbReference type="EMBL" id="ETW05898.1"/>
    </source>
</evidence>
<organism evidence="3">
    <name type="scientific">Aphanomyces invadans</name>
    <dbReference type="NCBI Taxonomy" id="157072"/>
    <lineage>
        <taxon>Eukaryota</taxon>
        <taxon>Sar</taxon>
        <taxon>Stramenopiles</taxon>
        <taxon>Oomycota</taxon>
        <taxon>Saprolegniomycetes</taxon>
        <taxon>Saprolegniales</taxon>
        <taxon>Verrucalvaceae</taxon>
        <taxon>Aphanomyces</taxon>
    </lineage>
</organism>
<dbReference type="GO" id="GO:0016020">
    <property type="term" value="C:membrane"/>
    <property type="evidence" value="ECO:0007669"/>
    <property type="project" value="GOC"/>
</dbReference>
<proteinExistence type="predicted"/>
<dbReference type="RefSeq" id="XP_008865675.1">
    <property type="nucleotide sequence ID" value="XM_008867453.1"/>
</dbReference>
<dbReference type="eggNOG" id="ENOG502QVQN">
    <property type="taxonomic scope" value="Eukaryota"/>
</dbReference>
<keyword evidence="1" id="KW-0472">Membrane</keyword>
<sequence length="735" mass="79583">MAAPSTQEPPWHRMLAMLAAHTASSLVFWALLDQLPRDVYWFCLEEMNLSNKLAFLGVLFALPVLLLSRRVRLAAAQYGSVLDMVGLLCLFVRFHPHPTLHVVTCCLGLVAVTMARCSLWSFAFQLHPMSVDGSVTDAALSVTGVLLANFVTLALRWGNKSLNPLVPGLASALVTAVVCLLPVAIACIYLYFHRRRHHEFLGPPSFSPAQMPWWQAAASMAGLPLVVFVTQWVLGSPTSIARWLGVSTDWSWAILLVFLGGTVVAQVIPGFAIVALWTAGLLCFGASSTAALQLAGAVCMASMLPSLWLGLVSPTTYHLPAMGASIAVTNFVVVNVTSASQDPAHDMPTSSPHLRGDSQGHMPKLSLPSSVVSSGLCFTSCLGTMVYILLTALTIILTCYDYLTDELRSLRGQRYQILVGAGLVLSISNALMVLRSRTQRRCRLVTWNTMCGLRAVVAGALLVGVLGPVAIVRLAFNHSPGAVLPPIAWLGVRADLRVFSFNVYQGFNRAGLNNFEPILNAIKDYQPTMVALQESDTMQAGSGAIDITDYLGQNLGMYSYSHPRTDQDSFGCSFLSVFPILESESMGVILPSPRGENACMQVVTIEVHGTRVIVVNVHLGNDGMAEKQTQLDAVAKAVVSTASPTSPLILVGDFNTRKNTAQYTAFVRKAGQLRDAGTAAHCRQTFNDTGTPIEYIFYRNVTCVQLDYPHSYPQDETADSYPRIGHFNLTRSSDG</sequence>
<feature type="transmembrane region" description="Helical" evidence="1">
    <location>
        <begin position="371"/>
        <end position="403"/>
    </location>
</feature>
<dbReference type="GeneID" id="20080597"/>
<dbReference type="InterPro" id="IPR051916">
    <property type="entry name" value="GPI-anchor_lipid_remodeler"/>
</dbReference>
<gene>
    <name evidence="3" type="ORF">H310_03547</name>
</gene>
<reference evidence="3" key="1">
    <citation type="submission" date="2013-12" db="EMBL/GenBank/DDBJ databases">
        <title>The Genome Sequence of Aphanomyces invadans NJM9701.</title>
        <authorList>
            <consortium name="The Broad Institute Genomics Platform"/>
            <person name="Russ C."/>
            <person name="Tyler B."/>
            <person name="van West P."/>
            <person name="Dieguez-Uribeondo J."/>
            <person name="Young S.K."/>
            <person name="Zeng Q."/>
            <person name="Gargeya S."/>
            <person name="Fitzgerald M."/>
            <person name="Abouelleil A."/>
            <person name="Alvarado L."/>
            <person name="Chapman S.B."/>
            <person name="Gainer-Dewar J."/>
            <person name="Goldberg J."/>
            <person name="Griggs A."/>
            <person name="Gujja S."/>
            <person name="Hansen M."/>
            <person name="Howarth C."/>
            <person name="Imamovic A."/>
            <person name="Ireland A."/>
            <person name="Larimer J."/>
            <person name="McCowan C."/>
            <person name="Murphy C."/>
            <person name="Pearson M."/>
            <person name="Poon T.W."/>
            <person name="Priest M."/>
            <person name="Roberts A."/>
            <person name="Saif S."/>
            <person name="Shea T."/>
            <person name="Sykes S."/>
            <person name="Wortman J."/>
            <person name="Nusbaum C."/>
            <person name="Birren B."/>
        </authorList>
    </citation>
    <scope>NUCLEOTIDE SEQUENCE [LARGE SCALE GENOMIC DNA]</scope>
    <source>
        <strain evidence="3">NJM9701</strain>
    </source>
</reference>
<dbReference type="GO" id="GO:0005783">
    <property type="term" value="C:endoplasmic reticulum"/>
    <property type="evidence" value="ECO:0007669"/>
    <property type="project" value="TreeGrafter"/>
</dbReference>
<protein>
    <recommendedName>
        <fullName evidence="2">PGAP2IP C-terminal nuclease-like domain-containing protein</fullName>
    </recommendedName>
</protein>
<accession>A0A024UJY9</accession>